<keyword evidence="2" id="KW-0472">Membrane</keyword>
<name>A0A2T7NIX8_POMCA</name>
<evidence type="ECO:0000256" key="1">
    <source>
        <dbReference type="SAM" id="MobiDB-lite"/>
    </source>
</evidence>
<feature type="region of interest" description="Disordered" evidence="1">
    <location>
        <begin position="193"/>
        <end position="219"/>
    </location>
</feature>
<evidence type="ECO:0008006" key="5">
    <source>
        <dbReference type="Google" id="ProtNLM"/>
    </source>
</evidence>
<dbReference type="Gene3D" id="1.20.140.150">
    <property type="match status" value="1"/>
</dbReference>
<protein>
    <recommendedName>
        <fullName evidence="5">Claudin</fullName>
    </recommendedName>
</protein>
<organism evidence="3 4">
    <name type="scientific">Pomacea canaliculata</name>
    <name type="common">Golden apple snail</name>
    <dbReference type="NCBI Taxonomy" id="400727"/>
    <lineage>
        <taxon>Eukaryota</taxon>
        <taxon>Metazoa</taxon>
        <taxon>Spiralia</taxon>
        <taxon>Lophotrochozoa</taxon>
        <taxon>Mollusca</taxon>
        <taxon>Gastropoda</taxon>
        <taxon>Caenogastropoda</taxon>
        <taxon>Architaenioglossa</taxon>
        <taxon>Ampullarioidea</taxon>
        <taxon>Ampullariidae</taxon>
        <taxon>Pomacea</taxon>
    </lineage>
</organism>
<feature type="transmembrane region" description="Helical" evidence="2">
    <location>
        <begin position="74"/>
        <end position="99"/>
    </location>
</feature>
<feature type="transmembrane region" description="Helical" evidence="2">
    <location>
        <begin position="12"/>
        <end position="32"/>
    </location>
</feature>
<dbReference type="EMBL" id="PZQS01000012">
    <property type="protein sequence ID" value="PVD21108.1"/>
    <property type="molecule type" value="Genomic_DNA"/>
</dbReference>
<feature type="transmembrane region" description="Helical" evidence="2">
    <location>
        <begin position="111"/>
        <end position="131"/>
    </location>
</feature>
<proteinExistence type="predicted"/>
<keyword evidence="4" id="KW-1185">Reference proteome</keyword>
<dbReference type="OrthoDB" id="6152343at2759"/>
<dbReference type="Proteomes" id="UP000245119">
    <property type="component" value="Linkage Group LG12"/>
</dbReference>
<accession>A0A2T7NIX8</accession>
<comment type="caution">
    <text evidence="3">The sequence shown here is derived from an EMBL/GenBank/DDBJ whole genome shotgun (WGS) entry which is preliminary data.</text>
</comment>
<dbReference type="OMA" id="MIFAPRS"/>
<evidence type="ECO:0000256" key="2">
    <source>
        <dbReference type="SAM" id="Phobius"/>
    </source>
</evidence>
<gene>
    <name evidence="3" type="ORF">C0Q70_19274</name>
</gene>
<feature type="transmembrane region" description="Helical" evidence="2">
    <location>
        <begin position="151"/>
        <end position="174"/>
    </location>
</feature>
<sequence length="219" mass="23484">MGIIKGFRESSIPVIVALAVLLPANILSWVAFSTTSWAYVNNTMVNFQGYGLWRICATSGSCSLLDGTRSEWYAAFQACGVFGFMGINVAMLLVIMYMFVEWWEKDVELKVGAIASCFLAVASYISAVVVFSQEIRGWLATSADLLLGFSLWLAVAAIILTAIAGTLLAVDLILNILNIQTVTISNSGNNSTMTAASSNNSQGTSSKGKTKRRVTQGPV</sequence>
<reference evidence="3 4" key="1">
    <citation type="submission" date="2018-04" db="EMBL/GenBank/DDBJ databases">
        <title>The genome of golden apple snail Pomacea canaliculata provides insight into stress tolerance and invasive adaptation.</title>
        <authorList>
            <person name="Liu C."/>
            <person name="Liu B."/>
            <person name="Ren Y."/>
            <person name="Zhang Y."/>
            <person name="Wang H."/>
            <person name="Li S."/>
            <person name="Jiang F."/>
            <person name="Yin L."/>
            <person name="Zhang G."/>
            <person name="Qian W."/>
            <person name="Fan W."/>
        </authorList>
    </citation>
    <scope>NUCLEOTIDE SEQUENCE [LARGE SCALE GENOMIC DNA]</scope>
    <source>
        <strain evidence="3">SZHN2017</strain>
        <tissue evidence="3">Muscle</tissue>
    </source>
</reference>
<keyword evidence="2" id="KW-1133">Transmembrane helix</keyword>
<dbReference type="AlphaFoldDB" id="A0A2T7NIX8"/>
<feature type="compositionally biased region" description="Basic residues" evidence="1">
    <location>
        <begin position="208"/>
        <end position="219"/>
    </location>
</feature>
<evidence type="ECO:0000313" key="4">
    <source>
        <dbReference type="Proteomes" id="UP000245119"/>
    </source>
</evidence>
<evidence type="ECO:0000313" key="3">
    <source>
        <dbReference type="EMBL" id="PVD21108.1"/>
    </source>
</evidence>
<keyword evidence="2" id="KW-0812">Transmembrane</keyword>